<sequence>LTQLVSIVCSLRVCTRRHYKIHSDAILQRVELVSAERCVERCIEDMQYCFIAQFIKDENDFLGVCTLFNETKDAQIHPDASLSPLSIIYELLDKCPPFTAKNDNMARLADAFFPENRDHVGSDDEFKLEGERYAVMRSIEEVEIQAAKNREELPRDPFNDGPRFHQSSHERERGDDTDRQRDREYLKTIDETEKSARPIRPTILHRGQQSSQQMSASPMASGNPCLPNAACARTLYQLDTAPCPARQGDPCAPKRPCMNDDCYHVAPPAQEAPPMPEWTEWSECSASCGISLRTRQCLGGISCIGAATIPCQVPECSVWTLWSPWSLCTATCGVGEIQRSRVCQTGRNCEGPSVNGLLCPGPATEERPCDKGPCPHWSSWGQWEKCSKECGAGHTYRTRECIDGVSCEGASEEKVLCNQQPCPDWSQWTAWTVCDERCGEESIRLRNRKCLNADNNNACEGPAQDQMSCPYRGCPKWEEWGEWADCSTTCGQGTQKRLRKCDVGNECTGPSEEMRFCQVASCPYWGDWSPWSGCSVSCGQGVCERTRKCITDEFLQLPTLEELERDDSLEKHEAKEALIARAKTISKYRRTNETRLAPFRQLNPEPELGGTCDGPEMETKVCDAGPCCVWNRWTEWSPCIGCGRDGISKRNRVCSMEGHSPAPPPISFQDNPRGAYVTASGAVGPNLLAGLSPIVPVEIHRGKRQVLLGIHATPQCHCPGDTFQTRPCLEPNSCQDPVRRCEWSEWGDWCGCMRCRPGKEVRRRFCDRSQVGGPMRPDSTCDCGDGDDNQERPCPMERSCYGEASTGRFGNAASMQNSDQRQEFRGKTGAYQSPSVPHHGRNGNDNNRRLSSHSRGPDEYVPIDSVIGRVQLRAGKDSQTYSKKDNPEAFETTEFPYKVCHWSKWSDWSHCHNNSTRERKRFCIGEKDSELVSNCECVGKPHEEEPCNATGFIEQSNEETDREIENNLDKLLGEDGDSEVAAEKPPAEEVKSKVESSIGNVQCDWTRWSQWSVCTATCGEGRRMRRRRCPCGEAKCGAGIDSDSEPCQISLFYLPIRRCRLFSFLYKTSPGEFQVIMDWFTILGVSGFIVVLMVLSGISSRFLWLAFITNYMPCRYNYFRGEYRKFIMSGTVHTALICTFSIIQLVMLKYSMSISCFLWGSLHTLFLVPSICALERANLDGNQNSEKNLNFSGTPQFHIQPSKQTITTIYYHLLVINYKFRDLETHYERQPKDYEKSLLVDALSVILYFIIAIYSFLLFNAEVYYPYGMYTYPNYDPATYFHYDTFITSLRVIQIGSSSMLLIDFSRILKHTYRVYRSDLCYNDNDPIDTFSRSINKQITLHVLHDVPLIVPIVYMVVRAHPVLRPNVFDIIAKLWVCIHPIVYTLIYMYQIHRPTLTTSPEAMQCKCWKCRPKLDGTNRPICRWITEWCCQNNPKEEAREEERRWIEMGERGEGEVAVAATAEAEATTTGDEAANAQEQPTETTPALHTTEIYV</sequence>
<dbReference type="KEGG" id="cbr:CBG_10970"/>
<keyword evidence="6" id="KW-1185">Reference proteome</keyword>
<feature type="transmembrane region" description="Helical" evidence="4">
    <location>
        <begin position="1280"/>
        <end position="1303"/>
    </location>
</feature>
<reference evidence="5 6" key="1">
    <citation type="journal article" date="2003" name="PLoS Biol.">
        <title>The genome sequence of Caenorhabditis briggsae: a platform for comparative genomics.</title>
        <authorList>
            <person name="Stein L.D."/>
            <person name="Bao Z."/>
            <person name="Blasiar D."/>
            <person name="Blumenthal T."/>
            <person name="Brent M.R."/>
            <person name="Chen N."/>
            <person name="Chinwalla A."/>
            <person name="Clarke L."/>
            <person name="Clee C."/>
            <person name="Coghlan A."/>
            <person name="Coulson A."/>
            <person name="D'Eustachio P."/>
            <person name="Fitch D.H."/>
            <person name="Fulton L.A."/>
            <person name="Fulton R.E."/>
            <person name="Griffiths-Jones S."/>
            <person name="Harris T.W."/>
            <person name="Hillier L.W."/>
            <person name="Kamath R."/>
            <person name="Kuwabara P.E."/>
            <person name="Mardis E.R."/>
            <person name="Marra M.A."/>
            <person name="Miner T.L."/>
            <person name="Minx P."/>
            <person name="Mullikin J.C."/>
            <person name="Plumb R.W."/>
            <person name="Rogers J."/>
            <person name="Schein J.E."/>
            <person name="Sohrmann M."/>
            <person name="Spieth J."/>
            <person name="Stajich J.E."/>
            <person name="Wei C."/>
            <person name="Willey D."/>
            <person name="Wilson R.K."/>
            <person name="Durbin R."/>
            <person name="Waterston R.H."/>
        </authorList>
    </citation>
    <scope>NUCLEOTIDE SEQUENCE [LARGE SCALE GENOMIC DNA]</scope>
    <source>
        <strain evidence="5 6">AF16</strain>
    </source>
</reference>
<evidence type="ECO:0000313" key="5">
    <source>
        <dbReference type="EMBL" id="CAP30225.1"/>
    </source>
</evidence>
<dbReference type="PROSITE" id="PS50092">
    <property type="entry name" value="TSP1"/>
    <property type="match status" value="9"/>
</dbReference>
<proteinExistence type="predicted"/>
<dbReference type="Pfam" id="PF00090">
    <property type="entry name" value="TSP_1"/>
    <property type="match status" value="8"/>
</dbReference>
<dbReference type="GeneID" id="8586986"/>
<accession>A8XBY6</accession>
<dbReference type="CTD" id="8586986"/>
<keyword evidence="2" id="KW-1015">Disulfide bond</keyword>
<dbReference type="SMART" id="SM00209">
    <property type="entry name" value="TSP1"/>
    <property type="match status" value="10"/>
</dbReference>
<evidence type="ECO:0000256" key="4">
    <source>
        <dbReference type="SAM" id="Phobius"/>
    </source>
</evidence>
<feature type="transmembrane region" description="Helical" evidence="4">
    <location>
        <begin position="1238"/>
        <end position="1260"/>
    </location>
</feature>
<dbReference type="Gene3D" id="2.20.100.10">
    <property type="entry name" value="Thrombospondin type-1 (TSP1) repeat"/>
    <property type="match status" value="8"/>
</dbReference>
<keyword evidence="4" id="KW-0812">Transmembrane</keyword>
<keyword evidence="1" id="KW-0677">Repeat</keyword>
<feature type="region of interest" description="Disordered" evidence="3">
    <location>
        <begin position="809"/>
        <end position="861"/>
    </location>
</feature>
<gene>
    <name evidence="5" type="ORF">CBG10970</name>
    <name evidence="5" type="ORF">CBG_10970</name>
</gene>
<dbReference type="SUPFAM" id="SSF82895">
    <property type="entry name" value="TSP-1 type 1 repeat"/>
    <property type="match status" value="8"/>
</dbReference>
<dbReference type="PANTHER" id="PTHR22906">
    <property type="entry name" value="PROPERDIN"/>
    <property type="match status" value="1"/>
</dbReference>
<feature type="compositionally biased region" description="Basic and acidic residues" evidence="3">
    <location>
        <begin position="167"/>
        <end position="181"/>
    </location>
</feature>
<feature type="region of interest" description="Disordered" evidence="3">
    <location>
        <begin position="1465"/>
        <end position="1495"/>
    </location>
</feature>
<evidence type="ECO:0000256" key="1">
    <source>
        <dbReference type="ARBA" id="ARBA00022737"/>
    </source>
</evidence>
<dbReference type="InParanoid" id="A8XBY6"/>
<organism evidence="5 6">
    <name type="scientific">Caenorhabditis briggsae</name>
    <dbReference type="NCBI Taxonomy" id="6238"/>
    <lineage>
        <taxon>Eukaryota</taxon>
        <taxon>Metazoa</taxon>
        <taxon>Ecdysozoa</taxon>
        <taxon>Nematoda</taxon>
        <taxon>Chromadorea</taxon>
        <taxon>Rhabditida</taxon>
        <taxon>Rhabditina</taxon>
        <taxon>Rhabditomorpha</taxon>
        <taxon>Rhabditoidea</taxon>
        <taxon>Rhabditidae</taxon>
        <taxon>Peloderinae</taxon>
        <taxon>Caenorhabditis</taxon>
    </lineage>
</organism>
<feature type="compositionally biased region" description="Low complexity" evidence="3">
    <location>
        <begin position="1465"/>
        <end position="1477"/>
    </location>
</feature>
<feature type="compositionally biased region" description="Polar residues" evidence="3">
    <location>
        <begin position="1478"/>
        <end position="1488"/>
    </location>
</feature>
<dbReference type="HOGENOM" id="CLU_004302_0_0_1"/>
<feature type="region of interest" description="Disordered" evidence="3">
    <location>
        <begin position="147"/>
        <end position="181"/>
    </location>
</feature>
<dbReference type="RefSeq" id="XP_002644988.1">
    <property type="nucleotide sequence ID" value="XM_002644942.1"/>
</dbReference>
<feature type="transmembrane region" description="Helical" evidence="4">
    <location>
        <begin position="1371"/>
        <end position="1390"/>
    </location>
</feature>
<evidence type="ECO:0000256" key="2">
    <source>
        <dbReference type="ARBA" id="ARBA00023157"/>
    </source>
</evidence>
<dbReference type="eggNOG" id="ENOG502RG33">
    <property type="taxonomic scope" value="Eukaryota"/>
</dbReference>
<feature type="compositionally biased region" description="Basic and acidic residues" evidence="3">
    <location>
        <begin position="148"/>
        <end position="158"/>
    </location>
</feature>
<dbReference type="Proteomes" id="UP000008549">
    <property type="component" value="Unassembled WGS sequence"/>
</dbReference>
<name>A8XBY6_CAEBR</name>
<feature type="non-terminal residue" evidence="5">
    <location>
        <position position="1"/>
    </location>
</feature>
<feature type="transmembrane region" description="Helical" evidence="4">
    <location>
        <begin position="1152"/>
        <end position="1174"/>
    </location>
</feature>
<feature type="non-terminal residue" evidence="5">
    <location>
        <position position="1495"/>
    </location>
</feature>
<dbReference type="InterPro" id="IPR000884">
    <property type="entry name" value="TSP1_rpt"/>
</dbReference>
<dbReference type="EMBL" id="HE601482">
    <property type="protein sequence ID" value="CAP30225.1"/>
    <property type="molecule type" value="Genomic_DNA"/>
</dbReference>
<feature type="transmembrane region" description="Helical" evidence="4">
    <location>
        <begin position="1079"/>
        <end position="1105"/>
    </location>
</feature>
<keyword evidence="4" id="KW-0472">Membrane</keyword>
<evidence type="ECO:0000256" key="3">
    <source>
        <dbReference type="SAM" id="MobiDB-lite"/>
    </source>
</evidence>
<dbReference type="InterPro" id="IPR036383">
    <property type="entry name" value="TSP1_rpt_sf"/>
</dbReference>
<dbReference type="InterPro" id="IPR052065">
    <property type="entry name" value="Compl_asym_regulator"/>
</dbReference>
<evidence type="ECO:0000313" key="6">
    <source>
        <dbReference type="Proteomes" id="UP000008549"/>
    </source>
</evidence>
<reference evidence="5 6" key="2">
    <citation type="journal article" date="2011" name="PLoS Genet.">
        <title>Caenorhabditis briggsae recombinant inbred line genotypes reveal inter-strain incompatibility and the evolution of recombination.</title>
        <authorList>
            <person name="Ross J.A."/>
            <person name="Koboldt D.C."/>
            <person name="Staisch J.E."/>
            <person name="Chamberlin H.M."/>
            <person name="Gupta B.P."/>
            <person name="Miller R.D."/>
            <person name="Baird S.E."/>
            <person name="Haag E.S."/>
        </authorList>
    </citation>
    <scope>NUCLEOTIDE SEQUENCE [LARGE SCALE GENOMIC DNA]</scope>
    <source>
        <strain evidence="5 6">AF16</strain>
    </source>
</reference>
<dbReference type="OMA" id="NWSPWVE"/>
<protein>
    <submittedName>
        <fullName evidence="5">Protein CBG10970</fullName>
    </submittedName>
</protein>
<feature type="transmembrane region" description="Helical" evidence="4">
    <location>
        <begin position="1339"/>
        <end position="1359"/>
    </location>
</feature>
<feature type="transmembrane region" description="Helical" evidence="4">
    <location>
        <begin position="1126"/>
        <end position="1146"/>
    </location>
</feature>
<keyword evidence="4" id="KW-1133">Transmembrane helix</keyword>
<dbReference type="PANTHER" id="PTHR22906:SF47">
    <property type="entry name" value="APPLE DOMAIN-CONTAINING PROTEIN"/>
    <property type="match status" value="1"/>
</dbReference>